<sequence>MILLLFEYLYDFDIFNKGFKYIEDLLITHFALANTFLVLIFIYLIFISIVYYKLYQKLGYEGILFIIPFYSLYLLCKKVISEDRGFLWIICFIPYVRDIFYVYLDYKTGMYFKKSTAFNIGLILLPEVFIPILVFKKDKNDNYYDTKDENLIDGE</sequence>
<feature type="transmembrane region" description="Helical" evidence="1">
    <location>
        <begin position="25"/>
        <end position="52"/>
    </location>
</feature>
<feature type="transmembrane region" description="Helical" evidence="1">
    <location>
        <begin position="85"/>
        <end position="104"/>
    </location>
</feature>
<dbReference type="EMBL" id="QUSM01000003">
    <property type="protein sequence ID" value="RGD74460.1"/>
    <property type="molecule type" value="Genomic_DNA"/>
</dbReference>
<dbReference type="RefSeq" id="WP_117532175.1">
    <property type="nucleotide sequence ID" value="NZ_QUSM01000003.1"/>
</dbReference>
<gene>
    <name evidence="2" type="ORF">DW687_06755</name>
</gene>
<evidence type="ECO:0000256" key="1">
    <source>
        <dbReference type="SAM" id="Phobius"/>
    </source>
</evidence>
<name>A0A3E3DYW1_9FIRM</name>
<organism evidence="2 3">
    <name type="scientific">Anaerofustis stercorihominis</name>
    <dbReference type="NCBI Taxonomy" id="214853"/>
    <lineage>
        <taxon>Bacteria</taxon>
        <taxon>Bacillati</taxon>
        <taxon>Bacillota</taxon>
        <taxon>Clostridia</taxon>
        <taxon>Eubacteriales</taxon>
        <taxon>Eubacteriaceae</taxon>
        <taxon>Anaerofustis</taxon>
    </lineage>
</organism>
<evidence type="ECO:0000313" key="3">
    <source>
        <dbReference type="Proteomes" id="UP000261212"/>
    </source>
</evidence>
<dbReference type="AlphaFoldDB" id="A0A3E3DYW1"/>
<reference evidence="2 3" key="1">
    <citation type="submission" date="2018-08" db="EMBL/GenBank/DDBJ databases">
        <title>A genome reference for cultivated species of the human gut microbiota.</title>
        <authorList>
            <person name="Zou Y."/>
            <person name="Xue W."/>
            <person name="Luo G."/>
        </authorList>
    </citation>
    <scope>NUCLEOTIDE SEQUENCE [LARGE SCALE GENOMIC DNA]</scope>
    <source>
        <strain evidence="2 3">AM25-6</strain>
    </source>
</reference>
<evidence type="ECO:0000313" key="2">
    <source>
        <dbReference type="EMBL" id="RGD74460.1"/>
    </source>
</evidence>
<dbReference type="Pfam" id="PF18936">
    <property type="entry name" value="DUF5684"/>
    <property type="match status" value="1"/>
</dbReference>
<accession>A0A3E3DYW1</accession>
<protein>
    <submittedName>
        <fullName evidence="2">Uncharacterized protein</fullName>
    </submittedName>
</protein>
<keyword evidence="1" id="KW-0812">Transmembrane</keyword>
<keyword evidence="1" id="KW-0472">Membrane</keyword>
<dbReference type="InterPro" id="IPR043739">
    <property type="entry name" value="DUF5684"/>
</dbReference>
<keyword evidence="1" id="KW-1133">Transmembrane helix</keyword>
<feature type="transmembrane region" description="Helical" evidence="1">
    <location>
        <begin position="116"/>
        <end position="135"/>
    </location>
</feature>
<comment type="caution">
    <text evidence="2">The sequence shown here is derived from an EMBL/GenBank/DDBJ whole genome shotgun (WGS) entry which is preliminary data.</text>
</comment>
<feature type="transmembrane region" description="Helical" evidence="1">
    <location>
        <begin position="58"/>
        <end position="76"/>
    </location>
</feature>
<proteinExistence type="predicted"/>
<dbReference type="Proteomes" id="UP000261212">
    <property type="component" value="Unassembled WGS sequence"/>
</dbReference>